<dbReference type="InterPro" id="IPR000533">
    <property type="entry name" value="Tropomyosin"/>
</dbReference>
<gene>
    <name evidence="5" type="primary">LOC116300227</name>
</gene>
<protein>
    <submittedName>
        <fullName evidence="5">Tropomyosin-like</fullName>
    </submittedName>
</protein>
<name>A0A6P8IBY2_ACTTE</name>
<evidence type="ECO:0000256" key="3">
    <source>
        <dbReference type="SAM" id="Coils"/>
    </source>
</evidence>
<feature type="coiled-coil region" evidence="3">
    <location>
        <begin position="127"/>
        <end position="233"/>
    </location>
</feature>
<keyword evidence="2 3" id="KW-0175">Coiled coil</keyword>
<dbReference type="SUPFAM" id="SSF57997">
    <property type="entry name" value="Tropomyosin"/>
    <property type="match status" value="1"/>
</dbReference>
<evidence type="ECO:0000313" key="4">
    <source>
        <dbReference type="Proteomes" id="UP000515163"/>
    </source>
</evidence>
<keyword evidence="4" id="KW-1185">Reference proteome</keyword>
<dbReference type="Gene3D" id="1.20.5.340">
    <property type="match status" value="1"/>
</dbReference>
<dbReference type="InParanoid" id="A0A6P8IBY2"/>
<dbReference type="AlphaFoldDB" id="A0A6P8IBY2"/>
<dbReference type="GeneID" id="116300227"/>
<reference evidence="5" key="1">
    <citation type="submission" date="2025-08" db="UniProtKB">
        <authorList>
            <consortium name="RefSeq"/>
        </authorList>
    </citation>
    <scope>IDENTIFICATION</scope>
    <source>
        <tissue evidence="5">Tentacle</tissue>
    </source>
</reference>
<dbReference type="PANTHER" id="PTHR19269">
    <property type="entry name" value="TROPOMYOSIN"/>
    <property type="match status" value="1"/>
</dbReference>
<dbReference type="Gene3D" id="1.20.5.170">
    <property type="match status" value="1"/>
</dbReference>
<sequence length="241" mass="28336">MESLKQKMIELRDSLETSNTRAEQARYNLTLTQDRMENAEERAQSLNRRLEMTQLQLDRIMLNLEEASQKVENTSAICARTHDEIQQLVVKDEETMQKENELKVKLKEANNFETEAQLECEAAKRKLKVNEIKKLQADQRIEKLEDKERKINENLISLNAQLEKASLRATRINKTNELENRILSLKKKCMEADLRREEAERNVQRLLHELSALENESEMIEASKKEAEDELRMVMDHLNTE</sequence>
<dbReference type="PRINTS" id="PR00194">
    <property type="entry name" value="TROPOMYOSIN"/>
</dbReference>
<feature type="coiled-coil region" evidence="3">
    <location>
        <begin position="1"/>
        <end position="77"/>
    </location>
</feature>
<comment type="similarity">
    <text evidence="1">Belongs to the tropomyosin family.</text>
</comment>
<dbReference type="KEGG" id="aten:116300227"/>
<evidence type="ECO:0000256" key="2">
    <source>
        <dbReference type="ARBA" id="ARBA00023054"/>
    </source>
</evidence>
<accession>A0A6P8IBY2</accession>
<dbReference type="RefSeq" id="XP_031564911.1">
    <property type="nucleotide sequence ID" value="XM_031709051.1"/>
</dbReference>
<dbReference type="OrthoDB" id="128924at2759"/>
<dbReference type="Proteomes" id="UP000515163">
    <property type="component" value="Unplaced"/>
</dbReference>
<evidence type="ECO:0000256" key="1">
    <source>
        <dbReference type="ARBA" id="ARBA00009036"/>
    </source>
</evidence>
<evidence type="ECO:0000313" key="5">
    <source>
        <dbReference type="RefSeq" id="XP_031564911.1"/>
    </source>
</evidence>
<organism evidence="4 5">
    <name type="scientific">Actinia tenebrosa</name>
    <name type="common">Australian red waratah sea anemone</name>
    <dbReference type="NCBI Taxonomy" id="6105"/>
    <lineage>
        <taxon>Eukaryota</taxon>
        <taxon>Metazoa</taxon>
        <taxon>Cnidaria</taxon>
        <taxon>Anthozoa</taxon>
        <taxon>Hexacorallia</taxon>
        <taxon>Actiniaria</taxon>
        <taxon>Actiniidae</taxon>
        <taxon>Actinia</taxon>
    </lineage>
</organism>
<dbReference type="Pfam" id="PF00261">
    <property type="entry name" value="Tropomyosin"/>
    <property type="match status" value="1"/>
</dbReference>
<proteinExistence type="inferred from homology"/>